<name>A0A9P8AI77_9ASCO</name>
<organism evidence="1 2">
    <name type="scientific">Scheffersomyces spartinae</name>
    <dbReference type="NCBI Taxonomy" id="45513"/>
    <lineage>
        <taxon>Eukaryota</taxon>
        <taxon>Fungi</taxon>
        <taxon>Dikarya</taxon>
        <taxon>Ascomycota</taxon>
        <taxon>Saccharomycotina</taxon>
        <taxon>Pichiomycetes</taxon>
        <taxon>Debaryomycetaceae</taxon>
        <taxon>Scheffersomyces</taxon>
    </lineage>
</organism>
<accession>A0A9P8AI77</accession>
<dbReference type="AlphaFoldDB" id="A0A9P8AI77"/>
<dbReference type="RefSeq" id="XP_043049003.1">
    <property type="nucleotide sequence ID" value="XM_043191696.1"/>
</dbReference>
<dbReference type="SUPFAM" id="SSF53254">
    <property type="entry name" value="Phosphoglycerate mutase-like"/>
    <property type="match status" value="1"/>
</dbReference>
<dbReference type="InterPro" id="IPR013078">
    <property type="entry name" value="His_Pase_superF_clade-1"/>
</dbReference>
<dbReference type="InterPro" id="IPR050275">
    <property type="entry name" value="PGM_Phosphatase"/>
</dbReference>
<keyword evidence="2" id="KW-1185">Reference proteome</keyword>
<protein>
    <recommendedName>
        <fullName evidence="3">Phosphoglycerate mutase</fullName>
    </recommendedName>
</protein>
<dbReference type="GeneID" id="66114248"/>
<dbReference type="OrthoDB" id="496981at2759"/>
<dbReference type="PANTHER" id="PTHR48100">
    <property type="entry name" value="BROAD-SPECIFICITY PHOSPHATASE YOR283W-RELATED"/>
    <property type="match status" value="1"/>
</dbReference>
<reference evidence="1" key="1">
    <citation type="submission" date="2021-03" db="EMBL/GenBank/DDBJ databases">
        <authorList>
            <person name="Palmer J.M."/>
        </authorList>
    </citation>
    <scope>NUCLEOTIDE SEQUENCE</scope>
    <source>
        <strain evidence="1">ARV_011</strain>
    </source>
</reference>
<sequence length="322" mass="37207">MTVLIPTECDYYDAHGNGEEVQKYMDFKQRSRTDPNLKQQFPWSFEVVDGYFKQTDPEVDDQLFDYIGEDFGRLKPWAEILDALEELNKTAPSNVAYKLIFCARHGQGYHNVVYEKYGHVEWEAKWGALTSDGAIVYGPDPELTPKGIEQAKINHRAWKKQLILGAPIPDVFYCSPLQRSCLTLHHTWDELRPRHKKPIIKEILRETIGIDTCDQRSSKLVIEERFGDLGYVVEGGFTEMDTLWSAHSRESYSEQTIRIDRFFQDLFEQEWDHHNDHSKRHSIVSTTSHAGTIRCMLLTVGHRPFAISTGGMIPLMVKATRN</sequence>
<proteinExistence type="predicted"/>
<dbReference type="PANTHER" id="PTHR48100:SF1">
    <property type="entry name" value="HISTIDINE PHOSPHATASE FAMILY PROTEIN-RELATED"/>
    <property type="match status" value="1"/>
</dbReference>
<gene>
    <name evidence="1" type="ORF">KQ657_000874</name>
</gene>
<dbReference type="GO" id="GO:0005737">
    <property type="term" value="C:cytoplasm"/>
    <property type="evidence" value="ECO:0007669"/>
    <property type="project" value="TreeGrafter"/>
</dbReference>
<dbReference type="EMBL" id="JAHMUF010000012">
    <property type="protein sequence ID" value="KAG7193455.1"/>
    <property type="molecule type" value="Genomic_DNA"/>
</dbReference>
<dbReference type="InterPro" id="IPR029033">
    <property type="entry name" value="His_PPase_superfam"/>
</dbReference>
<dbReference type="Pfam" id="PF00300">
    <property type="entry name" value="His_Phos_1"/>
    <property type="match status" value="1"/>
</dbReference>
<dbReference type="Proteomes" id="UP000790833">
    <property type="component" value="Unassembled WGS sequence"/>
</dbReference>
<comment type="caution">
    <text evidence="1">The sequence shown here is derived from an EMBL/GenBank/DDBJ whole genome shotgun (WGS) entry which is preliminary data.</text>
</comment>
<evidence type="ECO:0008006" key="3">
    <source>
        <dbReference type="Google" id="ProtNLM"/>
    </source>
</evidence>
<dbReference type="CDD" id="cd07067">
    <property type="entry name" value="HP_PGM_like"/>
    <property type="match status" value="1"/>
</dbReference>
<dbReference type="Gene3D" id="3.40.50.1240">
    <property type="entry name" value="Phosphoglycerate mutase-like"/>
    <property type="match status" value="1"/>
</dbReference>
<evidence type="ECO:0000313" key="1">
    <source>
        <dbReference type="EMBL" id="KAG7193455.1"/>
    </source>
</evidence>
<evidence type="ECO:0000313" key="2">
    <source>
        <dbReference type="Proteomes" id="UP000790833"/>
    </source>
</evidence>
<dbReference type="GO" id="GO:0016791">
    <property type="term" value="F:phosphatase activity"/>
    <property type="evidence" value="ECO:0007669"/>
    <property type="project" value="TreeGrafter"/>
</dbReference>